<dbReference type="GeneID" id="24917597"/>
<dbReference type="SUPFAM" id="SSF53474">
    <property type="entry name" value="alpha/beta-Hydrolases"/>
    <property type="match status" value="1"/>
</dbReference>
<evidence type="ECO:0000259" key="3">
    <source>
        <dbReference type="Pfam" id="PF02230"/>
    </source>
</evidence>
<dbReference type="OrthoDB" id="2418081at2759"/>
<evidence type="ECO:0000313" key="5">
    <source>
        <dbReference type="Proteomes" id="UP000008312"/>
    </source>
</evidence>
<organism evidence="4">
    <name type="scientific">Blastocystis hominis</name>
    <dbReference type="NCBI Taxonomy" id="12968"/>
    <lineage>
        <taxon>Eukaryota</taxon>
        <taxon>Sar</taxon>
        <taxon>Stramenopiles</taxon>
        <taxon>Bigyra</taxon>
        <taxon>Opalozoa</taxon>
        <taxon>Opalinata</taxon>
        <taxon>Blastocystidae</taxon>
        <taxon>Blastocystis</taxon>
    </lineage>
</organism>
<dbReference type="Proteomes" id="UP000008312">
    <property type="component" value="Unassembled WGS sequence"/>
</dbReference>
<evidence type="ECO:0000256" key="1">
    <source>
        <dbReference type="ARBA" id="ARBA00006499"/>
    </source>
</evidence>
<evidence type="ECO:0000313" key="4">
    <source>
        <dbReference type="EMBL" id="CBK19873.2"/>
    </source>
</evidence>
<gene>
    <name evidence="4" type="ORF">GSBLH_T00000282001</name>
</gene>
<name>D8LVN4_BLAHO</name>
<reference evidence="4" key="1">
    <citation type="submission" date="2010-02" db="EMBL/GenBank/DDBJ databases">
        <title>Sequencing and annotation of the Blastocystis hominis genome.</title>
        <authorList>
            <person name="Wincker P."/>
        </authorList>
    </citation>
    <scope>NUCLEOTIDE SEQUENCE</scope>
    <source>
        <strain evidence="4">Singapore isolate B</strain>
    </source>
</reference>
<keyword evidence="5" id="KW-1185">Reference proteome</keyword>
<dbReference type="PANTHER" id="PTHR10655">
    <property type="entry name" value="LYSOPHOSPHOLIPASE-RELATED"/>
    <property type="match status" value="1"/>
</dbReference>
<dbReference type="Pfam" id="PF02230">
    <property type="entry name" value="Abhydrolase_2"/>
    <property type="match status" value="1"/>
</dbReference>
<proteinExistence type="inferred from homology"/>
<accession>D8LVN4</accession>
<protein>
    <recommendedName>
        <fullName evidence="3">Phospholipase/carboxylesterase/thioesterase domain-containing protein</fullName>
    </recommendedName>
</protein>
<dbReference type="InParanoid" id="D8LVN4"/>
<dbReference type="Gene3D" id="3.40.50.1820">
    <property type="entry name" value="alpha/beta hydrolase"/>
    <property type="match status" value="1"/>
</dbReference>
<dbReference type="InterPro" id="IPR029058">
    <property type="entry name" value="AB_hydrolase_fold"/>
</dbReference>
<dbReference type="InterPro" id="IPR003140">
    <property type="entry name" value="PLipase/COase/thioEstase"/>
</dbReference>
<dbReference type="GO" id="GO:0008474">
    <property type="term" value="F:palmitoyl-(protein) hydrolase activity"/>
    <property type="evidence" value="ECO:0007669"/>
    <property type="project" value="TreeGrafter"/>
</dbReference>
<dbReference type="RefSeq" id="XP_012893921.1">
    <property type="nucleotide sequence ID" value="XM_013038467.1"/>
</dbReference>
<dbReference type="AlphaFoldDB" id="D8LVN4"/>
<evidence type="ECO:0000256" key="2">
    <source>
        <dbReference type="ARBA" id="ARBA00022801"/>
    </source>
</evidence>
<sequence>MFARCTLGSFGIASKLSVCKNIASRACVANVHTLNHIPILNANMDSMRVYLEPSTGKKPTCSVIMLHGLGDTAFYMVPYAADLSRSLPSTRFICPTAHEIPLRCRQGALQHAWFDFPAWSLEGNDDCKGVEESCEVVNSLIEKEIKKGVDPKHIILCGFSQGAGIALHAAFNRKDPIGGVIAFCGCLPNASRFVVQDATKDTPVMY</sequence>
<dbReference type="InterPro" id="IPR050565">
    <property type="entry name" value="LYPA1-2/EST-like"/>
</dbReference>
<dbReference type="GO" id="GO:0005737">
    <property type="term" value="C:cytoplasm"/>
    <property type="evidence" value="ECO:0007669"/>
    <property type="project" value="TreeGrafter"/>
</dbReference>
<keyword evidence="2" id="KW-0378">Hydrolase</keyword>
<feature type="domain" description="Phospholipase/carboxylesterase/thioesterase" evidence="3">
    <location>
        <begin position="56"/>
        <end position="204"/>
    </location>
</feature>
<dbReference type="EMBL" id="FN668638">
    <property type="protein sequence ID" value="CBK19873.2"/>
    <property type="molecule type" value="Genomic_DNA"/>
</dbReference>
<dbReference type="GO" id="GO:0052689">
    <property type="term" value="F:carboxylic ester hydrolase activity"/>
    <property type="evidence" value="ECO:0007669"/>
    <property type="project" value="TreeGrafter"/>
</dbReference>
<dbReference type="PANTHER" id="PTHR10655:SF17">
    <property type="entry name" value="LYSOPHOSPHOLIPASE-LIKE PROTEIN 1"/>
    <property type="match status" value="1"/>
</dbReference>
<comment type="similarity">
    <text evidence="1">Belongs to the AB hydrolase superfamily. AB hydrolase 2 family.</text>
</comment>